<evidence type="ECO:0000256" key="10">
    <source>
        <dbReference type="ARBA" id="ARBA00022842"/>
    </source>
</evidence>
<evidence type="ECO:0000256" key="2">
    <source>
        <dbReference type="ARBA" id="ARBA00005984"/>
    </source>
</evidence>
<dbReference type="InterPro" id="IPR017850">
    <property type="entry name" value="Alkaline_phosphatase_core_sf"/>
</dbReference>
<evidence type="ECO:0000256" key="7">
    <source>
        <dbReference type="ARBA" id="ARBA00022723"/>
    </source>
</evidence>
<keyword evidence="12" id="KW-0325">Glycoprotein</keyword>
<comment type="cofactor">
    <cofactor evidence="15">
        <name>Zn(2+)</name>
        <dbReference type="ChEBI" id="CHEBI:29105"/>
    </cofactor>
    <text evidence="15">Binds 2 Zn(2+) ions.</text>
</comment>
<feature type="binding site" evidence="15">
    <location>
        <position position="372"/>
    </location>
    <ligand>
        <name>Zn(2+)</name>
        <dbReference type="ChEBI" id="CHEBI:29105"/>
        <label>2</label>
    </ligand>
</feature>
<reference evidence="20 21" key="1">
    <citation type="submission" date="2025-04" db="UniProtKB">
        <authorList>
            <consortium name="RefSeq"/>
        </authorList>
    </citation>
    <scope>IDENTIFICATION</scope>
    <source>
        <tissue evidence="20 21">Silk gland</tissue>
    </source>
</reference>
<dbReference type="GO" id="GO:0046872">
    <property type="term" value="F:metal ion binding"/>
    <property type="evidence" value="ECO:0007669"/>
    <property type="project" value="UniProtKB-KW"/>
</dbReference>
<name>A0A6J2KA16_BOMMA</name>
<keyword evidence="4" id="KW-1003">Cell membrane</keyword>
<evidence type="ECO:0000313" key="19">
    <source>
        <dbReference type="Proteomes" id="UP000504629"/>
    </source>
</evidence>
<evidence type="ECO:0000256" key="1">
    <source>
        <dbReference type="ARBA" id="ARBA00004609"/>
    </source>
</evidence>
<feature type="transmembrane region" description="Helical" evidence="18">
    <location>
        <begin position="501"/>
        <end position="519"/>
    </location>
</feature>
<keyword evidence="10 15" id="KW-0460">Magnesium</keyword>
<feature type="binding site" evidence="15">
    <location>
        <position position="56"/>
    </location>
    <ligand>
        <name>Zn(2+)</name>
        <dbReference type="ChEBI" id="CHEBI:29105"/>
        <label>2</label>
    </ligand>
</feature>
<dbReference type="GO" id="GO:0005886">
    <property type="term" value="C:plasma membrane"/>
    <property type="evidence" value="ECO:0007669"/>
    <property type="project" value="UniProtKB-SubCell"/>
</dbReference>
<dbReference type="GO" id="GO:0098552">
    <property type="term" value="C:side of membrane"/>
    <property type="evidence" value="ECO:0007669"/>
    <property type="project" value="UniProtKB-KW"/>
</dbReference>
<keyword evidence="8 17" id="KW-0378">Hydrolase</keyword>
<evidence type="ECO:0000256" key="3">
    <source>
        <dbReference type="ARBA" id="ARBA00012647"/>
    </source>
</evidence>
<keyword evidence="7 15" id="KW-0479">Metal-binding</keyword>
<evidence type="ECO:0000256" key="12">
    <source>
        <dbReference type="ARBA" id="ARBA00023180"/>
    </source>
</evidence>
<dbReference type="GeneID" id="114248197"/>
<evidence type="ECO:0000256" key="13">
    <source>
        <dbReference type="ARBA" id="ARBA00023288"/>
    </source>
</evidence>
<accession>A0A6J2KA16</accession>
<sequence>MFPRILPVFFVIYAAKCTLRTDQQFWTELAENELAEALQVKWNLGVAKNVILFVGDGMGPNTVTATRIYKGGESHRLVYEKFPHVGLLKTYSANKMVPDSSCSATALFCGVKANQETIGVDASVKHKDCSASLRPEARLKSLASIALKAGKSAGFVTTMRVTHATPGPIYAHSADRKWECEDKMPASAAACKDIARQLVEDWPGKDLQVILGGGRQVLVSNSTGTKEDPLDTWSCIRKDGKDLIKEYQKDKHDRGLRYSYVSNNKQLKGFDVDQTDYLLGIFANGHLKYEHERNKGPEGMPSISDMVEAAIKVLRKNKNGYFLMVEGGNVDMAHHRGWAKRAVDESAALEGAVRLAAAHTDPRDTLLVVTSDHTHTLSINGYPYRGTDIFGIAQTSKYDNVNYTTLSYGTGGPGSMKYSVKTEHNRTVAAREDPGVNTDSFDYQQIAAITLDENSHGGGDVVVYARGPHAHLFHNVHEQHYVYHAISYAAKMGAYSGTSAIYTNISLLAIAAWVAICIMK</sequence>
<evidence type="ECO:0000256" key="11">
    <source>
        <dbReference type="ARBA" id="ARBA00023136"/>
    </source>
</evidence>
<evidence type="ECO:0000256" key="5">
    <source>
        <dbReference type="ARBA" id="ARBA00022553"/>
    </source>
</evidence>
<dbReference type="Gene3D" id="3.40.720.10">
    <property type="entry name" value="Alkaline Phosphatase, subunit A"/>
    <property type="match status" value="1"/>
</dbReference>
<dbReference type="PRINTS" id="PR00113">
    <property type="entry name" value="ALKPHPHTASE"/>
</dbReference>
<evidence type="ECO:0000256" key="6">
    <source>
        <dbReference type="ARBA" id="ARBA00022622"/>
    </source>
</evidence>
<feature type="binding site" evidence="15">
    <location>
        <position position="456"/>
    </location>
    <ligand>
        <name>Zn(2+)</name>
        <dbReference type="ChEBI" id="CHEBI:29105"/>
        <label>2</label>
    </ligand>
</feature>
<evidence type="ECO:0000256" key="8">
    <source>
        <dbReference type="ARBA" id="ARBA00022801"/>
    </source>
</evidence>
<evidence type="ECO:0000256" key="9">
    <source>
        <dbReference type="ARBA" id="ARBA00022833"/>
    </source>
</evidence>
<evidence type="ECO:0000256" key="16">
    <source>
        <dbReference type="RuleBase" id="RU003946"/>
    </source>
</evidence>
<keyword evidence="11 18" id="KW-0472">Membrane</keyword>
<dbReference type="PANTHER" id="PTHR11596">
    <property type="entry name" value="ALKALINE PHOSPHATASE"/>
    <property type="match status" value="1"/>
</dbReference>
<comment type="similarity">
    <text evidence="2 16">Belongs to the alkaline phosphatase family.</text>
</comment>
<evidence type="ECO:0000256" key="18">
    <source>
        <dbReference type="SAM" id="Phobius"/>
    </source>
</evidence>
<feature type="binding site" evidence="15">
    <location>
        <position position="331"/>
    </location>
    <ligand>
        <name>Zn(2+)</name>
        <dbReference type="ChEBI" id="CHEBI:29105"/>
        <label>2</label>
    </ligand>
</feature>
<dbReference type="KEGG" id="bman:114248197"/>
<dbReference type="RefSeq" id="XP_028037159.1">
    <property type="nucleotide sequence ID" value="XM_028181358.1"/>
</dbReference>
<dbReference type="PROSITE" id="PS00123">
    <property type="entry name" value="ALKALINE_PHOSPHATASE"/>
    <property type="match status" value="1"/>
</dbReference>
<evidence type="ECO:0000256" key="17">
    <source>
        <dbReference type="RuleBase" id="RU003947"/>
    </source>
</evidence>
<dbReference type="SUPFAM" id="SSF53649">
    <property type="entry name" value="Alkaline phosphatase-like"/>
    <property type="match status" value="1"/>
</dbReference>
<feature type="binding site" evidence="15">
    <location>
        <position position="335"/>
    </location>
    <ligand>
        <name>Zn(2+)</name>
        <dbReference type="ChEBI" id="CHEBI:29105"/>
        <label>2</label>
    </ligand>
</feature>
<dbReference type="CDD" id="cd16012">
    <property type="entry name" value="ALP"/>
    <property type="match status" value="1"/>
</dbReference>
<evidence type="ECO:0000256" key="15">
    <source>
        <dbReference type="PIRSR" id="PIRSR601952-2"/>
    </source>
</evidence>
<organism evidence="19 21">
    <name type="scientific">Bombyx mandarina</name>
    <name type="common">Wild silk moth</name>
    <name type="synonym">Wild silkworm</name>
    <dbReference type="NCBI Taxonomy" id="7092"/>
    <lineage>
        <taxon>Eukaryota</taxon>
        <taxon>Metazoa</taxon>
        <taxon>Ecdysozoa</taxon>
        <taxon>Arthropoda</taxon>
        <taxon>Hexapoda</taxon>
        <taxon>Insecta</taxon>
        <taxon>Pterygota</taxon>
        <taxon>Neoptera</taxon>
        <taxon>Endopterygota</taxon>
        <taxon>Lepidoptera</taxon>
        <taxon>Glossata</taxon>
        <taxon>Ditrysia</taxon>
        <taxon>Bombycoidea</taxon>
        <taxon>Bombycidae</taxon>
        <taxon>Bombycinae</taxon>
        <taxon>Bombyx</taxon>
    </lineage>
</organism>
<dbReference type="GO" id="GO:0004035">
    <property type="term" value="F:alkaline phosphatase activity"/>
    <property type="evidence" value="ECO:0007669"/>
    <property type="project" value="UniProtKB-EC"/>
</dbReference>
<keyword evidence="13" id="KW-0449">Lipoprotein</keyword>
<evidence type="ECO:0000313" key="20">
    <source>
        <dbReference type="RefSeq" id="XP_028037158.1"/>
    </source>
</evidence>
<feature type="binding site" evidence="15">
    <location>
        <position position="326"/>
    </location>
    <ligand>
        <name>Mg(2+)</name>
        <dbReference type="ChEBI" id="CHEBI:18420"/>
    </ligand>
</feature>
<dbReference type="InterPro" id="IPR001952">
    <property type="entry name" value="Alkaline_phosphatase"/>
</dbReference>
<dbReference type="PANTHER" id="PTHR11596:SF5">
    <property type="entry name" value="ALKALINE PHOSPHATASE"/>
    <property type="match status" value="1"/>
</dbReference>
<protein>
    <recommendedName>
        <fullName evidence="3 17">Alkaline phosphatase</fullName>
        <ecNumber evidence="3 17">3.1.3.1</ecNumber>
    </recommendedName>
</protein>
<dbReference type="EC" id="3.1.3.1" evidence="3 17"/>
<dbReference type="InterPro" id="IPR018299">
    <property type="entry name" value="Alkaline_phosphatase_AS"/>
</dbReference>
<dbReference type="OrthoDB" id="5818554at2759"/>
<keyword evidence="5" id="KW-0597">Phosphoprotein</keyword>
<keyword evidence="18" id="KW-0812">Transmembrane</keyword>
<feature type="binding site" evidence="15">
    <location>
        <position position="373"/>
    </location>
    <ligand>
        <name>Zn(2+)</name>
        <dbReference type="ChEBI" id="CHEBI:29105"/>
        <label>2</label>
    </ligand>
</feature>
<proteinExistence type="inferred from homology"/>
<keyword evidence="18" id="KW-1133">Transmembrane helix</keyword>
<feature type="binding site" evidence="15">
    <location>
        <position position="163"/>
    </location>
    <ligand>
        <name>Mg(2+)</name>
        <dbReference type="ChEBI" id="CHEBI:18420"/>
    </ligand>
</feature>
<dbReference type="Pfam" id="PF00245">
    <property type="entry name" value="Alk_phosphatase"/>
    <property type="match status" value="1"/>
</dbReference>
<keyword evidence="19" id="KW-1185">Reference proteome</keyword>
<dbReference type="Proteomes" id="UP000504629">
    <property type="component" value="Unplaced"/>
</dbReference>
<comment type="subcellular location">
    <subcellularLocation>
        <location evidence="1">Cell membrane</location>
        <topology evidence="1">Lipid-anchor</topology>
        <topology evidence="1">GPI-anchor</topology>
    </subcellularLocation>
</comment>
<gene>
    <name evidence="20 21" type="primary">LOC114248197</name>
</gene>
<comment type="catalytic activity">
    <reaction evidence="17">
        <text>a phosphate monoester + H2O = an alcohol + phosphate</text>
        <dbReference type="Rhea" id="RHEA:15017"/>
        <dbReference type="ChEBI" id="CHEBI:15377"/>
        <dbReference type="ChEBI" id="CHEBI:30879"/>
        <dbReference type="ChEBI" id="CHEBI:43474"/>
        <dbReference type="ChEBI" id="CHEBI:67140"/>
        <dbReference type="EC" id="3.1.3.1"/>
    </reaction>
</comment>
<comment type="cofactor">
    <cofactor evidence="15">
        <name>Mg(2+)</name>
        <dbReference type="ChEBI" id="CHEBI:18420"/>
    </cofactor>
    <text evidence="15">Binds 1 Mg(2+) ion.</text>
</comment>
<dbReference type="SMART" id="SM00098">
    <property type="entry name" value="alkPPc"/>
    <property type="match status" value="1"/>
</dbReference>
<evidence type="ECO:0000256" key="4">
    <source>
        <dbReference type="ARBA" id="ARBA00022475"/>
    </source>
</evidence>
<evidence type="ECO:0000256" key="14">
    <source>
        <dbReference type="PIRSR" id="PIRSR601952-1"/>
    </source>
</evidence>
<evidence type="ECO:0000313" key="21">
    <source>
        <dbReference type="RefSeq" id="XP_028037159.1"/>
    </source>
</evidence>
<feature type="active site" description="Phosphoserine intermediate" evidence="14">
    <location>
        <position position="100"/>
    </location>
</feature>
<dbReference type="RefSeq" id="XP_028037158.1">
    <property type="nucleotide sequence ID" value="XM_028181357.1"/>
</dbReference>
<keyword evidence="9 15" id="KW-0862">Zinc</keyword>
<dbReference type="AlphaFoldDB" id="A0A6J2KA16"/>
<feature type="binding site" evidence="15">
    <location>
        <position position="56"/>
    </location>
    <ligand>
        <name>Mg(2+)</name>
        <dbReference type="ChEBI" id="CHEBI:18420"/>
    </ligand>
</feature>
<keyword evidence="6" id="KW-0336">GPI-anchor</keyword>
<feature type="binding site" evidence="15">
    <location>
        <position position="165"/>
    </location>
    <ligand>
        <name>Mg(2+)</name>
        <dbReference type="ChEBI" id="CHEBI:18420"/>
    </ligand>
</feature>
<dbReference type="FunFam" id="3.40.720.10:FF:000008">
    <property type="entry name" value="Alkaline phosphatase"/>
    <property type="match status" value="1"/>
</dbReference>